<feature type="transmembrane region" description="Helical" evidence="2">
    <location>
        <begin position="38"/>
        <end position="61"/>
    </location>
</feature>
<name>A0A7D3ZYH3_ACTVE</name>
<dbReference type="Proteomes" id="UP000501240">
    <property type="component" value="Chromosome"/>
</dbReference>
<evidence type="ECO:0000313" key="4">
    <source>
        <dbReference type="Proteomes" id="UP000501240"/>
    </source>
</evidence>
<keyword evidence="2" id="KW-1133">Transmembrane helix</keyword>
<keyword evidence="2" id="KW-0812">Transmembrane</keyword>
<dbReference type="AlphaFoldDB" id="A0A7D3ZYH3"/>
<dbReference type="InterPro" id="IPR015943">
    <property type="entry name" value="WD40/YVTN_repeat-like_dom_sf"/>
</dbReference>
<dbReference type="EMBL" id="CP053892">
    <property type="protein sequence ID" value="QKG21384.1"/>
    <property type="molecule type" value="Genomic_DNA"/>
</dbReference>
<reference evidence="3 4" key="1">
    <citation type="submission" date="2020-05" db="EMBL/GenBank/DDBJ databases">
        <title>Actinomadura verrucosospora NRRL-B18236 (PFL_A860) Genome sequencing and assembly.</title>
        <authorList>
            <person name="Samborskyy M."/>
        </authorList>
    </citation>
    <scope>NUCLEOTIDE SEQUENCE [LARGE SCALE GENOMIC DNA]</scope>
    <source>
        <strain evidence="3 4">NRRL:B18236</strain>
    </source>
</reference>
<organism evidence="3 4">
    <name type="scientific">Actinomadura verrucosospora</name>
    <dbReference type="NCBI Taxonomy" id="46165"/>
    <lineage>
        <taxon>Bacteria</taxon>
        <taxon>Bacillati</taxon>
        <taxon>Actinomycetota</taxon>
        <taxon>Actinomycetes</taxon>
        <taxon>Streptosporangiales</taxon>
        <taxon>Thermomonosporaceae</taxon>
        <taxon>Actinomadura</taxon>
    </lineage>
</organism>
<keyword evidence="2" id="KW-0472">Membrane</keyword>
<evidence type="ECO:0000256" key="2">
    <source>
        <dbReference type="SAM" id="Phobius"/>
    </source>
</evidence>
<accession>A0A7D3ZYH3</accession>
<gene>
    <name evidence="3" type="ORF">ACTIVE_3022</name>
</gene>
<dbReference type="RefSeq" id="WP_173095666.1">
    <property type="nucleotide sequence ID" value="NZ_CP053892.1"/>
</dbReference>
<keyword evidence="4" id="KW-1185">Reference proteome</keyword>
<proteinExistence type="predicted"/>
<dbReference type="SUPFAM" id="SSF69304">
    <property type="entry name" value="Tricorn protease N-terminal domain"/>
    <property type="match status" value="1"/>
</dbReference>
<evidence type="ECO:0000313" key="3">
    <source>
        <dbReference type="EMBL" id="QKG21384.1"/>
    </source>
</evidence>
<sequence>MSAELENRLRSAFEDATARVQAPPEPGWPEDGRARRGAYPFLVVAAAVAATLAVLLTAGLLKGGGSAGDPSFVPRALDVTPVRPARSPDLALRLQDADDPQVVRVRTGEVLGTVRPPAGYRPLWAGQATAAADDRTFFFTVGKKADGRALVARVHVDDRGRPDGDAVLVAEAPRAADLDAVVPSASPTGTAAPSRRASLDGLTASPDGTRLAMLVSTRSGEGVAVWDLRTGRATTWGSRVPVLSVAWGADGSLLWASDASAGRLDPRSRGGALRATRTFAGTGEADRPVLLPGGDRIIVLERQYSVRFVRLPGTPGASPKVLDQWVPDGGDNGGPVVDASGRFVLYLRNGKGMRMNLATGARTPTGLGGEGNKMAGFVW</sequence>
<evidence type="ECO:0000256" key="1">
    <source>
        <dbReference type="SAM" id="MobiDB-lite"/>
    </source>
</evidence>
<dbReference type="Gene3D" id="2.130.10.10">
    <property type="entry name" value="YVTN repeat-like/Quinoprotein amine dehydrogenase"/>
    <property type="match status" value="1"/>
</dbReference>
<feature type="region of interest" description="Disordered" evidence="1">
    <location>
        <begin position="183"/>
        <end position="203"/>
    </location>
</feature>
<protein>
    <submittedName>
        <fullName evidence="3">Uncharacterized protein</fullName>
    </submittedName>
</protein>